<keyword evidence="10" id="KW-1185">Reference proteome</keyword>
<protein>
    <recommendedName>
        <fullName evidence="7">Phosphoribosyl-AMP cyclohydrolase</fullName>
        <shortName evidence="7">PRA-CH</shortName>
        <ecNumber evidence="7">3.5.4.19</ecNumber>
    </recommendedName>
</protein>
<dbReference type="Pfam" id="PF01502">
    <property type="entry name" value="PRA-CH"/>
    <property type="match status" value="1"/>
</dbReference>
<comment type="subunit">
    <text evidence="7">Homodimer.</text>
</comment>
<evidence type="ECO:0000256" key="5">
    <source>
        <dbReference type="ARBA" id="ARBA00022801"/>
    </source>
</evidence>
<keyword evidence="7" id="KW-0862">Zinc</keyword>
<organism evidence="9 10">
    <name type="scientific">Natronomicrosphaera hydrolytica</name>
    <dbReference type="NCBI Taxonomy" id="3242702"/>
    <lineage>
        <taxon>Bacteria</taxon>
        <taxon>Pseudomonadati</taxon>
        <taxon>Planctomycetota</taxon>
        <taxon>Phycisphaerae</taxon>
        <taxon>Phycisphaerales</taxon>
        <taxon>Phycisphaeraceae</taxon>
        <taxon>Natronomicrosphaera</taxon>
    </lineage>
</organism>
<keyword evidence="6 7" id="KW-0368">Histidine biosynthesis</keyword>
<dbReference type="NCBIfam" id="NF000768">
    <property type="entry name" value="PRK00051.1"/>
    <property type="match status" value="1"/>
</dbReference>
<evidence type="ECO:0000313" key="9">
    <source>
        <dbReference type="EMBL" id="MFA9477842.1"/>
    </source>
</evidence>
<dbReference type="Proteomes" id="UP001575105">
    <property type="component" value="Unassembled WGS sequence"/>
</dbReference>
<keyword evidence="5 7" id="KW-0378">Hydrolase</keyword>
<feature type="binding site" evidence="7">
    <location>
        <position position="87"/>
    </location>
    <ligand>
        <name>Mg(2+)</name>
        <dbReference type="ChEBI" id="CHEBI:18420"/>
    </ligand>
</feature>
<dbReference type="EC" id="3.5.4.19" evidence="7"/>
<comment type="pathway">
    <text evidence="2 7">Amino-acid biosynthesis; L-histidine biosynthesis; L-histidine from 5-phospho-alpha-D-ribose 1-diphosphate: step 3/9.</text>
</comment>
<keyword evidence="7" id="KW-0479">Metal-binding</keyword>
<dbReference type="Gene3D" id="3.10.20.810">
    <property type="entry name" value="Phosphoribosyl-AMP cyclohydrolase"/>
    <property type="match status" value="1"/>
</dbReference>
<evidence type="ECO:0000256" key="1">
    <source>
        <dbReference type="ARBA" id="ARBA00000024"/>
    </source>
</evidence>
<evidence type="ECO:0000256" key="3">
    <source>
        <dbReference type="ARBA" id="ARBA00022490"/>
    </source>
</evidence>
<dbReference type="GO" id="GO:0004635">
    <property type="term" value="F:phosphoribosyl-AMP cyclohydrolase activity"/>
    <property type="evidence" value="ECO:0007669"/>
    <property type="project" value="UniProtKB-EC"/>
</dbReference>
<feature type="binding site" evidence="7">
    <location>
        <position position="85"/>
    </location>
    <ligand>
        <name>Mg(2+)</name>
        <dbReference type="ChEBI" id="CHEBI:18420"/>
    </ligand>
</feature>
<sequence length="134" mass="15071">MSDTARETSTTLDIKFNEQGLVPAIVQNIDTGEILMMGWMNDAALKQTLQTRKATFFSRSRNKMWVKGESSGHIQEVIDARVDCDQDVVVLKCKSHGPACHVGYHTCFYRSADADGNLKTVEEKTFDPNTVYHK</sequence>
<dbReference type="RefSeq" id="WP_425344767.1">
    <property type="nucleotide sequence ID" value="NZ_JBGUBD010000003.1"/>
</dbReference>
<feature type="binding site" evidence="7">
    <location>
        <position position="84"/>
    </location>
    <ligand>
        <name>Zn(2+)</name>
        <dbReference type="ChEBI" id="CHEBI:29105"/>
        <note>ligand shared between dimeric partners</note>
    </ligand>
</feature>
<comment type="catalytic activity">
    <reaction evidence="1 7">
        <text>1-(5-phospho-beta-D-ribosyl)-5'-AMP + H2O = 1-(5-phospho-beta-D-ribosyl)-5-[(5-phospho-beta-D-ribosylamino)methylideneamino]imidazole-4-carboxamide</text>
        <dbReference type="Rhea" id="RHEA:20049"/>
        <dbReference type="ChEBI" id="CHEBI:15377"/>
        <dbReference type="ChEBI" id="CHEBI:58435"/>
        <dbReference type="ChEBI" id="CHEBI:59457"/>
        <dbReference type="EC" id="3.5.4.19"/>
    </reaction>
</comment>
<comment type="caution">
    <text evidence="9">The sequence shown here is derived from an EMBL/GenBank/DDBJ whole genome shotgun (WGS) entry which is preliminary data.</text>
</comment>
<dbReference type="PANTHER" id="PTHR42945">
    <property type="entry name" value="HISTIDINE BIOSYNTHESIS BIFUNCTIONAL PROTEIN"/>
    <property type="match status" value="1"/>
</dbReference>
<feature type="binding site" evidence="7">
    <location>
        <position position="100"/>
    </location>
    <ligand>
        <name>Zn(2+)</name>
        <dbReference type="ChEBI" id="CHEBI:29105"/>
        <note>ligand shared between dimeric partners</note>
    </ligand>
</feature>
<keyword evidence="4 7" id="KW-0028">Amino-acid biosynthesis</keyword>
<dbReference type="SUPFAM" id="SSF141734">
    <property type="entry name" value="HisI-like"/>
    <property type="match status" value="1"/>
</dbReference>
<evidence type="ECO:0000313" key="10">
    <source>
        <dbReference type="Proteomes" id="UP001575105"/>
    </source>
</evidence>
<proteinExistence type="inferred from homology"/>
<reference evidence="9 10" key="1">
    <citation type="submission" date="2024-08" db="EMBL/GenBank/DDBJ databases">
        <title>Whole-genome sequencing of halo(alkali)philic microorganisms from hypersaline lakes.</title>
        <authorList>
            <person name="Sorokin D.Y."/>
            <person name="Merkel A.Y."/>
            <person name="Messina E."/>
            <person name="Yakimov M."/>
        </authorList>
    </citation>
    <scope>NUCLEOTIDE SEQUENCE [LARGE SCALE GENOMIC DNA]</scope>
    <source>
        <strain evidence="9 10">AB-hyl4</strain>
    </source>
</reference>
<name>A0ABV4U2M5_9BACT</name>
<evidence type="ECO:0000259" key="8">
    <source>
        <dbReference type="Pfam" id="PF01502"/>
    </source>
</evidence>
<feature type="binding site" evidence="7">
    <location>
        <position position="83"/>
    </location>
    <ligand>
        <name>Mg(2+)</name>
        <dbReference type="ChEBI" id="CHEBI:18420"/>
    </ligand>
</feature>
<accession>A0ABV4U2M5</accession>
<keyword evidence="7" id="KW-0460">Magnesium</keyword>
<dbReference type="InterPro" id="IPR002496">
    <property type="entry name" value="PRib_AMP_CycHydrolase_dom"/>
</dbReference>
<comment type="subcellular location">
    <subcellularLocation>
        <location evidence="7">Cytoplasm</location>
    </subcellularLocation>
</comment>
<evidence type="ECO:0000256" key="7">
    <source>
        <dbReference type="HAMAP-Rule" id="MF_01021"/>
    </source>
</evidence>
<dbReference type="InterPro" id="IPR038019">
    <property type="entry name" value="PRib_AMP_CycHydrolase_sf"/>
</dbReference>
<comment type="similarity">
    <text evidence="7">Belongs to the PRA-CH family.</text>
</comment>
<comment type="cofactor">
    <cofactor evidence="7">
        <name>Mg(2+)</name>
        <dbReference type="ChEBI" id="CHEBI:18420"/>
    </cofactor>
    <text evidence="7">Binds 1 Mg(2+) ion per subunit.</text>
</comment>
<dbReference type="EMBL" id="JBGUBD010000003">
    <property type="protein sequence ID" value="MFA9477842.1"/>
    <property type="molecule type" value="Genomic_DNA"/>
</dbReference>
<comment type="function">
    <text evidence="7">Catalyzes the hydrolysis of the adenine ring of phosphoribosyl-AMP.</text>
</comment>
<comment type="cofactor">
    <cofactor evidence="7">
        <name>Zn(2+)</name>
        <dbReference type="ChEBI" id="CHEBI:29105"/>
    </cofactor>
    <text evidence="7">Binds 1 zinc ion per subunit.</text>
</comment>
<feature type="binding site" evidence="7">
    <location>
        <position position="107"/>
    </location>
    <ligand>
        <name>Zn(2+)</name>
        <dbReference type="ChEBI" id="CHEBI:29105"/>
        <note>ligand shared between dimeric partners</note>
    </ligand>
</feature>
<evidence type="ECO:0000256" key="6">
    <source>
        <dbReference type="ARBA" id="ARBA00023102"/>
    </source>
</evidence>
<dbReference type="HAMAP" id="MF_01021">
    <property type="entry name" value="HisI"/>
    <property type="match status" value="1"/>
</dbReference>
<dbReference type="PANTHER" id="PTHR42945:SF1">
    <property type="entry name" value="HISTIDINE BIOSYNTHESIS BIFUNCTIONAL PROTEIN HIS7"/>
    <property type="match status" value="1"/>
</dbReference>
<dbReference type="InterPro" id="IPR026660">
    <property type="entry name" value="PRA-CH"/>
</dbReference>
<evidence type="ECO:0000256" key="4">
    <source>
        <dbReference type="ARBA" id="ARBA00022605"/>
    </source>
</evidence>
<evidence type="ECO:0000256" key="2">
    <source>
        <dbReference type="ARBA" id="ARBA00005169"/>
    </source>
</evidence>
<feature type="domain" description="Phosphoribosyl-AMP cyclohydrolase" evidence="8">
    <location>
        <begin position="36"/>
        <end position="109"/>
    </location>
</feature>
<gene>
    <name evidence="7 9" type="primary">hisI</name>
    <name evidence="9" type="ORF">ACERK3_05980</name>
</gene>
<keyword evidence="3 7" id="KW-0963">Cytoplasm</keyword>